<dbReference type="InterPro" id="IPR008949">
    <property type="entry name" value="Isoprenoid_synthase_dom_sf"/>
</dbReference>
<evidence type="ECO:0000256" key="8">
    <source>
        <dbReference type="ARBA" id="ARBA00023229"/>
    </source>
</evidence>
<keyword evidence="8" id="KW-0414">Isoprene biosynthesis</keyword>
<evidence type="ECO:0000256" key="5">
    <source>
        <dbReference type="ARBA" id="ARBA00022679"/>
    </source>
</evidence>
<comment type="catalytic activity">
    <reaction evidence="9">
        <text>isopentenyl diphosphate + dimethylallyl diphosphate = (2E)-geranyl diphosphate + diphosphate</text>
        <dbReference type="Rhea" id="RHEA:22408"/>
        <dbReference type="ChEBI" id="CHEBI:33019"/>
        <dbReference type="ChEBI" id="CHEBI:57623"/>
        <dbReference type="ChEBI" id="CHEBI:58057"/>
        <dbReference type="ChEBI" id="CHEBI:128769"/>
        <dbReference type="EC" id="2.5.1.1"/>
    </reaction>
    <physiologicalReaction direction="left-to-right" evidence="9">
        <dbReference type="Rhea" id="RHEA:22409"/>
    </physiologicalReaction>
</comment>
<evidence type="ECO:0000256" key="6">
    <source>
        <dbReference type="ARBA" id="ARBA00022723"/>
    </source>
</evidence>
<dbReference type="InterPro" id="IPR033749">
    <property type="entry name" value="Polyprenyl_synt_CS"/>
</dbReference>
<comment type="pathway">
    <text evidence="2">Isoprenoid biosynthesis; geranyl diphosphate biosynthesis; geranyl diphosphate from dimethylallyl diphosphate and isopentenyl diphosphate: step 1/1.</text>
</comment>
<dbReference type="InterPro" id="IPR000092">
    <property type="entry name" value="Polyprenyl_synt"/>
</dbReference>
<evidence type="ECO:0000256" key="7">
    <source>
        <dbReference type="ARBA" id="ARBA00022842"/>
    </source>
</evidence>
<keyword evidence="7" id="KW-0460">Magnesium</keyword>
<dbReference type="OrthoDB" id="9805316at2"/>
<keyword evidence="12" id="KW-1185">Reference proteome</keyword>
<dbReference type="RefSeq" id="WP_017745041.1">
    <property type="nucleotide sequence ID" value="NZ_KQ976354.1"/>
</dbReference>
<dbReference type="SFLD" id="SFLDG01017">
    <property type="entry name" value="Polyprenyl_Transferase_Like"/>
    <property type="match status" value="1"/>
</dbReference>
<keyword evidence="5 10" id="KW-0808">Transferase</keyword>
<comment type="caution">
    <text evidence="11">The sequence shown here is derived from an EMBL/GenBank/DDBJ whole genome shotgun (WGS) entry which is preliminary data.</text>
</comment>
<dbReference type="Gene3D" id="1.10.600.10">
    <property type="entry name" value="Farnesyl Diphosphate Synthase"/>
    <property type="match status" value="1"/>
</dbReference>
<dbReference type="AlphaFoldDB" id="A0A139WXP9"/>
<protein>
    <recommendedName>
        <fullName evidence="4">dimethylallyltranstransferase</fullName>
        <ecNumber evidence="4">2.5.1.1</ecNumber>
    </recommendedName>
</protein>
<dbReference type="PROSITE" id="PS00444">
    <property type="entry name" value="POLYPRENYL_SYNTHASE_2"/>
    <property type="match status" value="1"/>
</dbReference>
<evidence type="ECO:0000256" key="1">
    <source>
        <dbReference type="ARBA" id="ARBA00001946"/>
    </source>
</evidence>
<dbReference type="PROSITE" id="PS00723">
    <property type="entry name" value="POLYPRENYL_SYNTHASE_1"/>
    <property type="match status" value="1"/>
</dbReference>
<dbReference type="Proteomes" id="UP000076925">
    <property type="component" value="Unassembled WGS sequence"/>
</dbReference>
<evidence type="ECO:0000313" key="12">
    <source>
        <dbReference type="Proteomes" id="UP000076925"/>
    </source>
</evidence>
<organism evidence="11 12">
    <name type="scientific">Scytonema hofmannii PCC 7110</name>
    <dbReference type="NCBI Taxonomy" id="128403"/>
    <lineage>
        <taxon>Bacteria</taxon>
        <taxon>Bacillati</taxon>
        <taxon>Cyanobacteriota</taxon>
        <taxon>Cyanophyceae</taxon>
        <taxon>Nostocales</taxon>
        <taxon>Scytonemataceae</taxon>
        <taxon>Scytonema</taxon>
    </lineage>
</organism>
<reference evidence="11 12" key="1">
    <citation type="journal article" date="2013" name="Genome Biol. Evol.">
        <title>Genomes of Stigonematalean cyanobacteria (subsection V) and the evolution of oxygenic photosynthesis from prokaryotes to plastids.</title>
        <authorList>
            <person name="Dagan T."/>
            <person name="Roettger M."/>
            <person name="Stucken K."/>
            <person name="Landan G."/>
            <person name="Koch R."/>
            <person name="Major P."/>
            <person name="Gould S.B."/>
            <person name="Goremykin V.V."/>
            <person name="Rippka R."/>
            <person name="Tandeau de Marsac N."/>
            <person name="Gugger M."/>
            <person name="Lockhart P.J."/>
            <person name="Allen J.F."/>
            <person name="Brune I."/>
            <person name="Maus I."/>
            <person name="Puhler A."/>
            <person name="Martin W.F."/>
        </authorList>
    </citation>
    <scope>NUCLEOTIDE SEQUENCE [LARGE SCALE GENOMIC DNA]</scope>
    <source>
        <strain evidence="11 12">PCC 7110</strain>
    </source>
</reference>
<evidence type="ECO:0000256" key="10">
    <source>
        <dbReference type="RuleBase" id="RU004466"/>
    </source>
</evidence>
<dbReference type="GO" id="GO:0016114">
    <property type="term" value="P:terpenoid biosynthetic process"/>
    <property type="evidence" value="ECO:0007669"/>
    <property type="project" value="UniProtKB-ARBA"/>
</dbReference>
<dbReference type="STRING" id="128403.WA1_47200"/>
<dbReference type="SUPFAM" id="SSF48576">
    <property type="entry name" value="Terpenoid synthases"/>
    <property type="match status" value="1"/>
</dbReference>
<comment type="similarity">
    <text evidence="3 10">Belongs to the FPP/GGPP synthase family.</text>
</comment>
<dbReference type="NCBIfam" id="NF045485">
    <property type="entry name" value="FPPsyn"/>
    <property type="match status" value="1"/>
</dbReference>
<dbReference type="PANTHER" id="PTHR43281">
    <property type="entry name" value="FARNESYL DIPHOSPHATE SYNTHASE"/>
    <property type="match status" value="1"/>
</dbReference>
<dbReference type="GO" id="GO:0005737">
    <property type="term" value="C:cytoplasm"/>
    <property type="evidence" value="ECO:0007669"/>
    <property type="project" value="UniProtKB-ARBA"/>
</dbReference>
<dbReference type="GO" id="GO:0004161">
    <property type="term" value="F:dimethylallyltranstransferase activity"/>
    <property type="evidence" value="ECO:0007669"/>
    <property type="project" value="UniProtKB-EC"/>
</dbReference>
<dbReference type="InterPro" id="IPR054848">
    <property type="entry name" value="GGPPSyn_CRT-like"/>
</dbReference>
<dbReference type="InterPro" id="IPR053378">
    <property type="entry name" value="Prenyl_diphosphate_synthase"/>
</dbReference>
<proteinExistence type="inferred from homology"/>
<evidence type="ECO:0000256" key="9">
    <source>
        <dbReference type="ARBA" id="ARBA00050214"/>
    </source>
</evidence>
<dbReference type="Pfam" id="PF00348">
    <property type="entry name" value="polyprenyl_synt"/>
    <property type="match status" value="1"/>
</dbReference>
<evidence type="ECO:0000256" key="3">
    <source>
        <dbReference type="ARBA" id="ARBA00006706"/>
    </source>
</evidence>
<gene>
    <name evidence="11" type="ORF">WA1_47200</name>
</gene>
<dbReference type="PANTHER" id="PTHR43281:SF1">
    <property type="entry name" value="FARNESYL DIPHOSPHATE SYNTHASE"/>
    <property type="match status" value="1"/>
</dbReference>
<evidence type="ECO:0000313" key="11">
    <source>
        <dbReference type="EMBL" id="KYC37217.1"/>
    </source>
</evidence>
<dbReference type="GO" id="GO:0046872">
    <property type="term" value="F:metal ion binding"/>
    <property type="evidence" value="ECO:0007669"/>
    <property type="project" value="UniProtKB-KW"/>
</dbReference>
<sequence>MELTTQQITPTHNSQTNIRSKFPYTTNENLQTAFVEVDFNLNAYLVERRTQVEAALDRSIQVIYPEKIYESMRYSLMAGGKRLRPILCIAACELAGGSIEMAMPTACALEMIHTMSLIHDDLPAMDNDDYRRGKLTNHKVYGEDIAILAGDGLLAYAFEFIAVQTKNVLCERILKVIASLAHAVAASGLVGGQVLDLESEGNENISLETLNFIHTHKTGALLEASVLSGAILAGAPETTLQRLTRYAQNIGLAFQIVDDVLDITATQETLGKTAGKDLQAGKVTYPSFYGIEESKHQAQQLVDEAKAELMAFGEKALPLIGIADYITYRAY</sequence>
<dbReference type="SFLD" id="SFLDS00005">
    <property type="entry name" value="Isoprenoid_Synthase_Type_I"/>
    <property type="match status" value="1"/>
</dbReference>
<dbReference type="NCBIfam" id="NF045685">
    <property type="entry name" value="GGPPSynCrtE"/>
    <property type="match status" value="1"/>
</dbReference>
<name>A0A139WXP9_9CYAN</name>
<evidence type="ECO:0000256" key="4">
    <source>
        <dbReference type="ARBA" id="ARBA00012833"/>
    </source>
</evidence>
<evidence type="ECO:0000256" key="2">
    <source>
        <dbReference type="ARBA" id="ARBA00004932"/>
    </source>
</evidence>
<dbReference type="EC" id="2.5.1.1" evidence="4"/>
<dbReference type="FunFam" id="1.10.600.10:FF:000001">
    <property type="entry name" value="Geranylgeranyl diphosphate synthase"/>
    <property type="match status" value="1"/>
</dbReference>
<keyword evidence="6" id="KW-0479">Metal-binding</keyword>
<comment type="cofactor">
    <cofactor evidence="1">
        <name>Mg(2+)</name>
        <dbReference type="ChEBI" id="CHEBI:18420"/>
    </cofactor>
</comment>
<dbReference type="CDD" id="cd00685">
    <property type="entry name" value="Trans_IPPS_HT"/>
    <property type="match status" value="1"/>
</dbReference>
<accession>A0A139WXP9</accession>
<dbReference type="EMBL" id="ANNX02000047">
    <property type="protein sequence ID" value="KYC37217.1"/>
    <property type="molecule type" value="Genomic_DNA"/>
</dbReference>